<dbReference type="HOGENOM" id="CLU_050192_1_1_10"/>
<proteinExistence type="predicted"/>
<dbReference type="AlphaFoldDB" id="A0A0F5JHL2"/>
<keyword evidence="1" id="KW-1133">Transmembrane helix</keyword>
<dbReference type="PATRIC" id="fig|1203610.3.peg.1998"/>
<dbReference type="Gene3D" id="2.60.120.1440">
    <property type="match status" value="1"/>
</dbReference>
<reference evidence="4 5" key="1">
    <citation type="submission" date="2013-04" db="EMBL/GenBank/DDBJ databases">
        <title>The Genome Sequence of Parabacteroides gordonii DSM 23371.</title>
        <authorList>
            <consortium name="The Broad Institute Genomics Platform"/>
            <person name="Earl A."/>
            <person name="Ward D."/>
            <person name="Feldgarden M."/>
            <person name="Gevers D."/>
            <person name="Martens E."/>
            <person name="Sakamoto M."/>
            <person name="Benno Y."/>
            <person name="Suzuki N."/>
            <person name="Matsunaga N."/>
            <person name="Koshihara K."/>
            <person name="Seki M."/>
            <person name="Komiya H."/>
            <person name="Walker B."/>
            <person name="Young S."/>
            <person name="Zeng Q."/>
            <person name="Gargeya S."/>
            <person name="Fitzgerald M."/>
            <person name="Haas B."/>
            <person name="Abouelleil A."/>
            <person name="Allen A.W."/>
            <person name="Alvarado L."/>
            <person name="Arachchi H.M."/>
            <person name="Berlin A.M."/>
            <person name="Chapman S.B."/>
            <person name="Gainer-Dewar J."/>
            <person name="Goldberg J."/>
            <person name="Griggs A."/>
            <person name="Gujja S."/>
            <person name="Hansen M."/>
            <person name="Howarth C."/>
            <person name="Imamovic A."/>
            <person name="Ireland A."/>
            <person name="Larimer J."/>
            <person name="McCowan C."/>
            <person name="Murphy C."/>
            <person name="Pearson M."/>
            <person name="Poon T.W."/>
            <person name="Priest M."/>
            <person name="Roberts A."/>
            <person name="Saif S."/>
            <person name="Shea T."/>
            <person name="Sisk P."/>
            <person name="Sykes S."/>
            <person name="Wortman J."/>
            <person name="Nusbaum C."/>
            <person name="Birren B."/>
        </authorList>
    </citation>
    <scope>NUCLEOTIDE SEQUENCE [LARGE SCALE GENOMIC DNA]</scope>
    <source>
        <strain evidence="4 5">MS-1</strain>
    </source>
</reference>
<keyword evidence="1" id="KW-0472">Membrane</keyword>
<dbReference type="FunFam" id="2.60.120.1440:FF:000001">
    <property type="entry name" value="Putative anti-sigma factor"/>
    <property type="match status" value="1"/>
</dbReference>
<feature type="domain" description="Protein FecR C-terminal" evidence="3">
    <location>
        <begin position="294"/>
        <end position="358"/>
    </location>
</feature>
<dbReference type="STRING" id="1203610.HMPREF1536_01949"/>
<dbReference type="EMBL" id="AQHW01000013">
    <property type="protein sequence ID" value="KKB57228.1"/>
    <property type="molecule type" value="Genomic_DNA"/>
</dbReference>
<dbReference type="InterPro" id="IPR032508">
    <property type="entry name" value="FecR_C"/>
</dbReference>
<dbReference type="PIRSF" id="PIRSF018266">
    <property type="entry name" value="FecR"/>
    <property type="match status" value="1"/>
</dbReference>
<evidence type="ECO:0000259" key="2">
    <source>
        <dbReference type="Pfam" id="PF04773"/>
    </source>
</evidence>
<evidence type="ECO:0000256" key="1">
    <source>
        <dbReference type="SAM" id="Phobius"/>
    </source>
</evidence>
<comment type="caution">
    <text evidence="4">The sequence shown here is derived from an EMBL/GenBank/DDBJ whole genome shotgun (WGS) entry which is preliminary data.</text>
</comment>
<accession>A0A0F5JHL2</accession>
<evidence type="ECO:0000259" key="3">
    <source>
        <dbReference type="Pfam" id="PF16344"/>
    </source>
</evidence>
<name>A0A0F5JHL2_9BACT</name>
<sequence length="360" mass="41003">MDKKQNISDKQSFEQAGQDLLKKVRVAEKKELREALNSWQEIEAHLEKPRSASGFYIRRILSIAASIAVLLSIGIYYWMETENDSFMSLALLETPASSLSGDEIVLIENEDKMQLKDESSIRYDAQGKSNVEEHVIKKEAAVEREEKKDEVNQIIVPKGRRANVTFSDGTRMHVNAGTRVIYPAVFKKDKREILVEGEVYLEVEKDPSRPFIVKTNGFDVKVLGTEFNVCAYKEDTSASVVLVNGSVEVRMGRNKKSQLSPSQRIEIDEKGSNISEVDVFEYICWKDNMMLLNGRKAGETLDRLSRYYGRGIWYNEEIGNIPLSGKLDLRENIEDVINILCQSLFLQYKTDANNNIIISK</sequence>
<evidence type="ECO:0008006" key="6">
    <source>
        <dbReference type="Google" id="ProtNLM"/>
    </source>
</evidence>
<dbReference type="PANTHER" id="PTHR30273">
    <property type="entry name" value="PERIPLASMIC SIGNAL SENSOR AND SIGMA FACTOR ACTIVATOR FECR-RELATED"/>
    <property type="match status" value="1"/>
</dbReference>
<organism evidence="4 5">
    <name type="scientific">Parabacteroides gordonii MS-1 = DSM 23371</name>
    <dbReference type="NCBI Taxonomy" id="1203610"/>
    <lineage>
        <taxon>Bacteria</taxon>
        <taxon>Pseudomonadati</taxon>
        <taxon>Bacteroidota</taxon>
        <taxon>Bacteroidia</taxon>
        <taxon>Bacteroidales</taxon>
        <taxon>Tannerellaceae</taxon>
        <taxon>Parabacteroides</taxon>
    </lineage>
</organism>
<dbReference type="Gene3D" id="3.55.50.30">
    <property type="match status" value="1"/>
</dbReference>
<dbReference type="Pfam" id="PF04773">
    <property type="entry name" value="FecR"/>
    <property type="match status" value="1"/>
</dbReference>
<dbReference type="PANTHER" id="PTHR30273:SF2">
    <property type="entry name" value="PROTEIN FECR"/>
    <property type="match status" value="1"/>
</dbReference>
<feature type="domain" description="FecR protein" evidence="2">
    <location>
        <begin position="154"/>
        <end position="248"/>
    </location>
</feature>
<keyword evidence="5" id="KW-1185">Reference proteome</keyword>
<dbReference type="InterPro" id="IPR012373">
    <property type="entry name" value="Ferrdict_sens_TM"/>
</dbReference>
<dbReference type="GO" id="GO:0016989">
    <property type="term" value="F:sigma factor antagonist activity"/>
    <property type="evidence" value="ECO:0007669"/>
    <property type="project" value="TreeGrafter"/>
</dbReference>
<dbReference type="RefSeq" id="WP_028730157.1">
    <property type="nucleotide sequence ID" value="NZ_KE386765.1"/>
</dbReference>
<feature type="transmembrane region" description="Helical" evidence="1">
    <location>
        <begin position="60"/>
        <end position="79"/>
    </location>
</feature>
<evidence type="ECO:0000313" key="4">
    <source>
        <dbReference type="EMBL" id="KKB57228.1"/>
    </source>
</evidence>
<dbReference type="Pfam" id="PF16344">
    <property type="entry name" value="FecR_C"/>
    <property type="match status" value="1"/>
</dbReference>
<gene>
    <name evidence="4" type="ORF">HMPREF1536_01949</name>
</gene>
<evidence type="ECO:0000313" key="5">
    <source>
        <dbReference type="Proteomes" id="UP000033035"/>
    </source>
</evidence>
<keyword evidence="1" id="KW-0812">Transmembrane</keyword>
<dbReference type="InterPro" id="IPR006860">
    <property type="entry name" value="FecR"/>
</dbReference>
<dbReference type="Proteomes" id="UP000033035">
    <property type="component" value="Unassembled WGS sequence"/>
</dbReference>
<protein>
    <recommendedName>
        <fullName evidence="6">FecR protein domain-containing protein</fullName>
    </recommendedName>
</protein>